<sequence>MTQHHPSAESVRSLSSGTQPEYQAPQVKDLGKWQAVTLVISLPGGPGNNAFNTPDSFFKKVEW</sequence>
<accession>H8H0I1</accession>
<dbReference type="PATRIC" id="fig|745776.4.peg.3381"/>
<gene>
    <name evidence="2" type="ordered locus">DGo_PA0347</name>
</gene>
<protein>
    <submittedName>
        <fullName evidence="2">Uncharacterized protein</fullName>
    </submittedName>
</protein>
<name>H8H0I1_DEIGI</name>
<feature type="region of interest" description="Disordered" evidence="1">
    <location>
        <begin position="1"/>
        <end position="26"/>
    </location>
</feature>
<dbReference type="OrthoDB" id="76511at2"/>
<evidence type="ECO:0000313" key="2">
    <source>
        <dbReference type="EMBL" id="AFD27234.1"/>
    </source>
</evidence>
<evidence type="ECO:0000313" key="3">
    <source>
        <dbReference type="Proteomes" id="UP000007575"/>
    </source>
</evidence>
<keyword evidence="3" id="KW-1185">Reference proteome</keyword>
<dbReference type="RefSeq" id="WP_014695751.1">
    <property type="nucleotide sequence ID" value="NC_017805.1"/>
</dbReference>
<evidence type="ECO:0000256" key="1">
    <source>
        <dbReference type="SAM" id="MobiDB-lite"/>
    </source>
</evidence>
<dbReference type="EMBL" id="CP002192">
    <property type="protein sequence ID" value="AFD27234.1"/>
    <property type="molecule type" value="Genomic_DNA"/>
</dbReference>
<geneLocation type="plasmid" evidence="2 3">
    <name>P1</name>
</geneLocation>
<organism evidence="2 3">
    <name type="scientific">Deinococcus gobiensis (strain DSM 21396 / JCM 16679 / CGMCC 1.7299 / I-0)</name>
    <dbReference type="NCBI Taxonomy" id="745776"/>
    <lineage>
        <taxon>Bacteria</taxon>
        <taxon>Thermotogati</taxon>
        <taxon>Deinococcota</taxon>
        <taxon>Deinococci</taxon>
        <taxon>Deinococcales</taxon>
        <taxon>Deinococcaceae</taxon>
        <taxon>Deinococcus</taxon>
    </lineage>
</organism>
<dbReference type="KEGG" id="dgo:DGo_PA0347"/>
<reference evidence="2 3" key="1">
    <citation type="journal article" date="2012" name="PLoS ONE">
        <title>Genome sequence and transcriptome analysis of the radioresistant bacterium Deinococcus gobiensis: insights into the extreme environmental adaptations.</title>
        <authorList>
            <person name="Yuan M."/>
            <person name="Chen M."/>
            <person name="Zhang W."/>
            <person name="Lu W."/>
            <person name="Wang J."/>
            <person name="Yang M."/>
            <person name="Zhao P."/>
            <person name="Tang R."/>
            <person name="Li X."/>
            <person name="Hao Y."/>
            <person name="Zhou Z."/>
            <person name="Zhan Y."/>
            <person name="Yu H."/>
            <person name="Teng C."/>
            <person name="Yan Y."/>
            <person name="Ping S."/>
            <person name="Wang Y."/>
            <person name="Lin M."/>
        </authorList>
    </citation>
    <scope>NUCLEOTIDE SEQUENCE [LARGE SCALE GENOMIC DNA]</scope>
    <source>
        <strain evidence="3">DSM 21396 / JCM 16679 / CGMCC 1.7299 / I-0</strain>
        <plasmid evidence="2">P1</plasmid>
    </source>
</reference>
<keyword evidence="2" id="KW-0614">Plasmid</keyword>
<dbReference type="Proteomes" id="UP000007575">
    <property type="component" value="Plasmid P1"/>
</dbReference>
<proteinExistence type="predicted"/>
<dbReference type="HOGENOM" id="CLU_2878415_0_0_0"/>
<dbReference type="AlphaFoldDB" id="H8H0I1"/>
<feature type="compositionally biased region" description="Polar residues" evidence="1">
    <location>
        <begin position="1"/>
        <end position="21"/>
    </location>
</feature>